<dbReference type="GO" id="GO:0008198">
    <property type="term" value="F:ferrous iron binding"/>
    <property type="evidence" value="ECO:0007669"/>
    <property type="project" value="InterPro"/>
</dbReference>
<dbReference type="STRING" id="1348853.LK12_17985"/>
<dbReference type="GO" id="GO:0051213">
    <property type="term" value="F:dioxygenase activity"/>
    <property type="evidence" value="ECO:0007669"/>
    <property type="project" value="UniProtKB-KW"/>
</dbReference>
<evidence type="ECO:0000256" key="7">
    <source>
        <dbReference type="ARBA" id="ARBA00023004"/>
    </source>
</evidence>
<evidence type="ECO:0000256" key="2">
    <source>
        <dbReference type="ARBA" id="ARBA00008784"/>
    </source>
</evidence>
<keyword evidence="6 8" id="KW-0560">Oxidoreductase</keyword>
<dbReference type="InterPro" id="IPR037523">
    <property type="entry name" value="VOC_core"/>
</dbReference>
<evidence type="ECO:0000256" key="8">
    <source>
        <dbReference type="RuleBase" id="RU000683"/>
    </source>
</evidence>
<keyword evidence="7 8" id="KW-0408">Iron</keyword>
<organism evidence="10 11">
    <name type="scientific">Novosphingobium malaysiense</name>
    <dbReference type="NCBI Taxonomy" id="1348853"/>
    <lineage>
        <taxon>Bacteria</taxon>
        <taxon>Pseudomonadati</taxon>
        <taxon>Pseudomonadota</taxon>
        <taxon>Alphaproteobacteria</taxon>
        <taxon>Sphingomonadales</taxon>
        <taxon>Sphingomonadaceae</taxon>
        <taxon>Novosphingobium</taxon>
    </lineage>
</organism>
<evidence type="ECO:0000256" key="1">
    <source>
        <dbReference type="ARBA" id="ARBA00001954"/>
    </source>
</evidence>
<evidence type="ECO:0000256" key="3">
    <source>
        <dbReference type="ARBA" id="ARBA00022723"/>
    </source>
</evidence>
<dbReference type="CDD" id="cd07252">
    <property type="entry name" value="BphC1-RGP6_N_like"/>
    <property type="match status" value="1"/>
</dbReference>
<evidence type="ECO:0000259" key="9">
    <source>
        <dbReference type="PROSITE" id="PS51819"/>
    </source>
</evidence>
<reference evidence="10 11" key="1">
    <citation type="submission" date="2014-10" db="EMBL/GenBank/DDBJ databases">
        <title>Genome sequence of Novosphingobium malaysiense MUSC 273(T).</title>
        <authorList>
            <person name="Lee L.-H."/>
        </authorList>
    </citation>
    <scope>NUCLEOTIDE SEQUENCE [LARGE SCALE GENOMIC DNA]</scope>
    <source>
        <strain evidence="10 11">MUSC 273</strain>
    </source>
</reference>
<dbReference type="InterPro" id="IPR029068">
    <property type="entry name" value="Glyas_Bleomycin-R_OHBP_Dase"/>
</dbReference>
<sequence length="296" mass="32638">MIIRELGYMLLGAPGMEEWRAFGSKVIGAMAIDRDDGGLDLKIDDRQGRILIRPDERDRYIAPGWLLSGPDAYQAAIAELRGANVTVTEGTPEECAIRHVTGFSSFIDPSGSRQEIAWGPISDHVAFTSPTRVSGFVTGDLGLGHVVHTSTEHFDETHRFMTEVMGFGLSDILHIPIPDAPRPPRVYFYHCGNGRQHSYALAELPSADGCNHMMLEVATVDDVGYCHDRAAAEQATFTTTLGRHVNDGMFSFYMKTPTGFDIEIGTGGRIIDWDRHTVFETTKGSHWGHQHLVPLA</sequence>
<gene>
    <name evidence="10" type="ORF">LK12_17985</name>
</gene>
<protein>
    <recommendedName>
        <fullName evidence="9">VOC domain-containing protein</fullName>
    </recommendedName>
</protein>
<dbReference type="InterPro" id="IPR000486">
    <property type="entry name" value="Xdiol_ring_cleave_dOase_1/2"/>
</dbReference>
<dbReference type="AlphaFoldDB" id="A0A0B1ZH26"/>
<proteinExistence type="inferred from homology"/>
<comment type="similarity">
    <text evidence="2 8">Belongs to the extradiol ring-cleavage dioxygenase family.</text>
</comment>
<feature type="domain" description="VOC" evidence="9">
    <location>
        <begin position="5"/>
        <end position="119"/>
    </location>
</feature>
<comment type="cofactor">
    <cofactor evidence="1 8">
        <name>Fe(2+)</name>
        <dbReference type="ChEBI" id="CHEBI:29033"/>
    </cofactor>
</comment>
<dbReference type="SUPFAM" id="SSF54593">
    <property type="entry name" value="Glyoxalase/Bleomycin resistance protein/Dihydroxybiphenyl dioxygenase"/>
    <property type="match status" value="2"/>
</dbReference>
<dbReference type="Pfam" id="PF00903">
    <property type="entry name" value="Glyoxalase"/>
    <property type="match status" value="1"/>
</dbReference>
<keyword evidence="5 8" id="KW-0223">Dioxygenase</keyword>
<evidence type="ECO:0000313" key="10">
    <source>
        <dbReference type="EMBL" id="KHK89812.1"/>
    </source>
</evidence>
<dbReference type="InterPro" id="IPR004360">
    <property type="entry name" value="Glyas_Fos-R_dOase_dom"/>
</dbReference>
<dbReference type="OrthoDB" id="9803142at2"/>
<evidence type="ECO:0000256" key="6">
    <source>
        <dbReference type="ARBA" id="ARBA00023002"/>
    </source>
</evidence>
<accession>A0A0B1ZH26</accession>
<evidence type="ECO:0000256" key="4">
    <source>
        <dbReference type="ARBA" id="ARBA00022797"/>
    </source>
</evidence>
<dbReference type="PROSITE" id="PS00082">
    <property type="entry name" value="EXTRADIOL_DIOXYGENAS"/>
    <property type="match status" value="1"/>
</dbReference>
<dbReference type="RefSeq" id="WP_039287159.1">
    <property type="nucleotide sequence ID" value="NZ_JTDI01000006.1"/>
</dbReference>
<feature type="domain" description="VOC" evidence="9">
    <location>
        <begin position="142"/>
        <end position="267"/>
    </location>
</feature>
<keyword evidence="11" id="KW-1185">Reference proteome</keyword>
<dbReference type="Pfam" id="PF22632">
    <property type="entry name" value="BphC_D1"/>
    <property type="match status" value="1"/>
</dbReference>
<comment type="caution">
    <text evidence="10">The sequence shown here is derived from an EMBL/GenBank/DDBJ whole genome shotgun (WGS) entry which is preliminary data.</text>
</comment>
<dbReference type="CDD" id="cd07237">
    <property type="entry name" value="BphC1-RGP6_C_like"/>
    <property type="match status" value="1"/>
</dbReference>
<evidence type="ECO:0000313" key="11">
    <source>
        <dbReference type="Proteomes" id="UP000031057"/>
    </source>
</evidence>
<keyword evidence="3" id="KW-0479">Metal-binding</keyword>
<dbReference type="Gene3D" id="3.10.180.10">
    <property type="entry name" value="2,3-Dihydroxybiphenyl 1,2-Dioxygenase, domain 1"/>
    <property type="match status" value="2"/>
</dbReference>
<name>A0A0B1ZH26_9SPHN</name>
<dbReference type="Proteomes" id="UP000031057">
    <property type="component" value="Unassembled WGS sequence"/>
</dbReference>
<keyword evidence="4 8" id="KW-0058">Aromatic hydrocarbons catabolism</keyword>
<evidence type="ECO:0000256" key="5">
    <source>
        <dbReference type="ARBA" id="ARBA00022964"/>
    </source>
</evidence>
<dbReference type="PROSITE" id="PS51819">
    <property type="entry name" value="VOC"/>
    <property type="match status" value="2"/>
</dbReference>
<dbReference type="EMBL" id="JTDI01000006">
    <property type="protein sequence ID" value="KHK89812.1"/>
    <property type="molecule type" value="Genomic_DNA"/>
</dbReference>